<dbReference type="PIRSF" id="PIRSF015596">
    <property type="entry name" value="5_alpha-SR2"/>
    <property type="match status" value="1"/>
</dbReference>
<feature type="transmembrane region" description="Helical" evidence="18">
    <location>
        <begin position="169"/>
        <end position="187"/>
    </location>
</feature>
<evidence type="ECO:0000313" key="20">
    <source>
        <dbReference type="EnsemblMetazoa" id="SMAR013426-PA"/>
    </source>
</evidence>
<comment type="function">
    <text evidence="14">Converts testosterone (T) into 5-alpha-dihydrotestosterone (DHT) and progesterone or corticosterone into their corresponding 5-alpha-3-oxosteroids. It plays a central role in sexual differentiation and androgen physiology.</text>
</comment>
<reference evidence="20" key="2">
    <citation type="submission" date="2015-02" db="UniProtKB">
        <authorList>
            <consortium name="EnsemblMetazoa"/>
        </authorList>
    </citation>
    <scope>IDENTIFICATION</scope>
</reference>
<feature type="transmembrane region" description="Helical" evidence="18">
    <location>
        <begin position="73"/>
        <end position="93"/>
    </location>
</feature>
<evidence type="ECO:0000256" key="17">
    <source>
        <dbReference type="ARBA" id="ARBA00049397"/>
    </source>
</evidence>
<reference evidence="21" key="1">
    <citation type="submission" date="2011-05" db="EMBL/GenBank/DDBJ databases">
        <authorList>
            <person name="Richards S.R."/>
            <person name="Qu J."/>
            <person name="Jiang H."/>
            <person name="Jhangiani S.N."/>
            <person name="Agravi P."/>
            <person name="Goodspeed R."/>
            <person name="Gross S."/>
            <person name="Mandapat C."/>
            <person name="Jackson L."/>
            <person name="Mathew T."/>
            <person name="Pu L."/>
            <person name="Thornton R."/>
            <person name="Saada N."/>
            <person name="Wilczek-Boney K.B."/>
            <person name="Lee S."/>
            <person name="Kovar C."/>
            <person name="Wu Y."/>
            <person name="Scherer S.E."/>
            <person name="Worley K.C."/>
            <person name="Muzny D.M."/>
            <person name="Gibbs R."/>
        </authorList>
    </citation>
    <scope>NUCLEOTIDE SEQUENCE</scope>
    <source>
        <strain evidence="21">Brora</strain>
    </source>
</reference>
<evidence type="ECO:0000256" key="13">
    <source>
        <dbReference type="ARBA" id="ARBA00023136"/>
    </source>
</evidence>
<keyword evidence="6" id="KW-0256">Endoplasmic reticulum</keyword>
<keyword evidence="7" id="KW-0492">Microsome</keyword>
<evidence type="ECO:0000256" key="18">
    <source>
        <dbReference type="PIRNR" id="PIRNR015596"/>
    </source>
</evidence>
<evidence type="ECO:0000256" key="10">
    <source>
        <dbReference type="ARBA" id="ARBA00022989"/>
    </source>
</evidence>
<dbReference type="FunFam" id="1.20.120.1630:FF:000002">
    <property type="entry name" value="Steroid 5 alpha-reductase 1"/>
    <property type="match status" value="1"/>
</dbReference>
<evidence type="ECO:0000256" key="4">
    <source>
        <dbReference type="ARBA" id="ARBA00022692"/>
    </source>
</evidence>
<dbReference type="GO" id="GO:0007548">
    <property type="term" value="P:sex differentiation"/>
    <property type="evidence" value="ECO:0007669"/>
    <property type="project" value="UniProtKB-KW"/>
</dbReference>
<keyword evidence="4 18" id="KW-0812">Transmembrane</keyword>
<dbReference type="PROSITE" id="PS50244">
    <property type="entry name" value="S5A_REDUCTASE"/>
    <property type="match status" value="1"/>
</dbReference>
<dbReference type="GO" id="GO:0006702">
    <property type="term" value="P:androgen biosynthetic process"/>
    <property type="evidence" value="ECO:0007669"/>
    <property type="project" value="UniProtKB-ARBA"/>
</dbReference>
<evidence type="ECO:0000256" key="11">
    <source>
        <dbReference type="ARBA" id="ARBA00023002"/>
    </source>
</evidence>
<evidence type="ECO:0000256" key="8">
    <source>
        <dbReference type="ARBA" id="ARBA00022857"/>
    </source>
</evidence>
<comment type="catalytic activity">
    <reaction evidence="17">
        <text>17beta-hydroxy-5alpha-androstan-3-one + NADP(+) = testosterone + NADPH + H(+)</text>
        <dbReference type="Rhea" id="RHEA:50820"/>
        <dbReference type="ChEBI" id="CHEBI:15378"/>
        <dbReference type="ChEBI" id="CHEBI:16330"/>
        <dbReference type="ChEBI" id="CHEBI:17347"/>
        <dbReference type="ChEBI" id="CHEBI:57783"/>
        <dbReference type="ChEBI" id="CHEBI:58349"/>
        <dbReference type="EC" id="1.3.1.22"/>
    </reaction>
    <physiologicalReaction direction="right-to-left" evidence="17">
        <dbReference type="Rhea" id="RHEA:50822"/>
    </physiologicalReaction>
</comment>
<dbReference type="EC" id="1.3.1.22" evidence="18"/>
<organism evidence="20 21">
    <name type="scientific">Strigamia maritima</name>
    <name type="common">European centipede</name>
    <name type="synonym">Geophilus maritimus</name>
    <dbReference type="NCBI Taxonomy" id="126957"/>
    <lineage>
        <taxon>Eukaryota</taxon>
        <taxon>Metazoa</taxon>
        <taxon>Ecdysozoa</taxon>
        <taxon>Arthropoda</taxon>
        <taxon>Myriapoda</taxon>
        <taxon>Chilopoda</taxon>
        <taxon>Pleurostigmophora</taxon>
        <taxon>Geophilomorpha</taxon>
        <taxon>Linotaeniidae</taxon>
        <taxon>Strigamia</taxon>
    </lineage>
</organism>
<proteinExistence type="inferred from homology"/>
<evidence type="ECO:0000256" key="9">
    <source>
        <dbReference type="ARBA" id="ARBA00022928"/>
    </source>
</evidence>
<dbReference type="Proteomes" id="UP000014500">
    <property type="component" value="Unassembled WGS sequence"/>
</dbReference>
<evidence type="ECO:0000256" key="6">
    <source>
        <dbReference type="ARBA" id="ARBA00022824"/>
    </source>
</evidence>
<evidence type="ECO:0000256" key="7">
    <source>
        <dbReference type="ARBA" id="ARBA00022848"/>
    </source>
</evidence>
<dbReference type="GO" id="GO:0030154">
    <property type="term" value="P:cell differentiation"/>
    <property type="evidence" value="ECO:0007669"/>
    <property type="project" value="UniProtKB-KW"/>
</dbReference>
<dbReference type="AlphaFoldDB" id="T1JHU5"/>
<dbReference type="InterPro" id="IPR016636">
    <property type="entry name" value="3-oxo-5-alpha-steroid_4-DH"/>
</dbReference>
<keyword evidence="12" id="KW-0443">Lipid metabolism</keyword>
<evidence type="ECO:0000256" key="3">
    <source>
        <dbReference type="ARBA" id="ARBA00007742"/>
    </source>
</evidence>
<dbReference type="EnsemblMetazoa" id="SMAR013426-RA">
    <property type="protein sequence ID" value="SMAR013426-PA"/>
    <property type="gene ID" value="SMAR013426"/>
</dbReference>
<dbReference type="EMBL" id="JH431970">
    <property type="status" value="NOT_ANNOTATED_CDS"/>
    <property type="molecule type" value="Genomic_DNA"/>
</dbReference>
<dbReference type="eggNOG" id="KOG1638">
    <property type="taxonomic scope" value="Eukaryota"/>
</dbReference>
<dbReference type="PhylomeDB" id="T1JHU5"/>
<keyword evidence="10 18" id="KW-1133">Transmembrane helix</keyword>
<keyword evidence="9" id="KW-0726">Sexual differentiation</keyword>
<dbReference type="InterPro" id="IPR039357">
    <property type="entry name" value="SRD5A/TECR"/>
</dbReference>
<comment type="similarity">
    <text evidence="3 18">Belongs to the steroid 5-alpha reductase family.</text>
</comment>
<keyword evidence="21" id="KW-1185">Reference proteome</keyword>
<feature type="transmembrane region" description="Helical" evidence="18">
    <location>
        <begin position="31"/>
        <end position="53"/>
    </location>
</feature>
<sequence>MGRGSVGNLCRDSLMEKYLMPLFWSSNDYELMHNMSAVMCVFSFTIFVAFGFLPAPYGRYSSTSIGFRINGRLSWIIQEIPSFAVPFLVYVYTDRVMLAVSYPNKILLSLFLLHYFQRTLIFPWLLQGTKPSPILISLFAFLFCTYNGFLQSYYLINVALYPVSWYNDIRFISGILLFFVGMVINIHSDHVLRNLRKPGETDYKIPYGGAFNYVSGANYFGEIVEWWGFGIACWSFCAISFALFSTLFLGWRACHHHVFYLDKFEDYPKSRKALIPFIL</sequence>
<comment type="subcellular location">
    <subcellularLocation>
        <location evidence="2">Endoplasmic reticulum membrane</location>
        <topology evidence="2">Multi-pass membrane protein</topology>
    </subcellularLocation>
    <subcellularLocation>
        <location evidence="1">Microsome membrane</location>
        <topology evidence="1">Multi-pass membrane protein</topology>
    </subcellularLocation>
</comment>
<evidence type="ECO:0000256" key="14">
    <source>
        <dbReference type="ARBA" id="ARBA00045549"/>
    </source>
</evidence>
<keyword evidence="5" id="KW-0221">Differentiation</keyword>
<dbReference type="GO" id="GO:0047751">
    <property type="term" value="F:3-oxo-5-alpha-steroid 4-dehydrogenase (NADP+) activity"/>
    <property type="evidence" value="ECO:0007669"/>
    <property type="project" value="UniProtKB-EC"/>
</dbReference>
<dbReference type="InterPro" id="IPR001104">
    <property type="entry name" value="3-oxo-5_a-steroid_4-DH_C"/>
</dbReference>
<protein>
    <recommendedName>
        <fullName evidence="18">3-oxo-5alpha-steroid 4-dehydrogenase (NADP(+))</fullName>
        <ecNumber evidence="18">1.3.1.22</ecNumber>
    </recommendedName>
</protein>
<keyword evidence="11" id="KW-0560">Oxidoreductase</keyword>
<evidence type="ECO:0000256" key="16">
    <source>
        <dbReference type="ARBA" id="ARBA00048292"/>
    </source>
</evidence>
<name>T1JHU5_STRMM</name>
<dbReference type="GO" id="GO:0005789">
    <property type="term" value="C:endoplasmic reticulum membrane"/>
    <property type="evidence" value="ECO:0007669"/>
    <property type="project" value="UniProtKB-SubCell"/>
</dbReference>
<comment type="catalytic activity">
    <reaction evidence="16">
        <text>5alpha-pregnane-3,20-dione + NADP(+) = progesterone + NADPH + H(+)</text>
        <dbReference type="Rhea" id="RHEA:21952"/>
        <dbReference type="ChEBI" id="CHEBI:15378"/>
        <dbReference type="ChEBI" id="CHEBI:17026"/>
        <dbReference type="ChEBI" id="CHEBI:28952"/>
        <dbReference type="ChEBI" id="CHEBI:57783"/>
        <dbReference type="ChEBI" id="CHEBI:58349"/>
        <dbReference type="EC" id="1.3.1.22"/>
    </reaction>
    <physiologicalReaction direction="right-to-left" evidence="16">
        <dbReference type="Rhea" id="RHEA:21954"/>
    </physiologicalReaction>
</comment>
<comment type="catalytic activity">
    <reaction evidence="15 18">
        <text>a 3-oxo-5alpha-steroid + NADP(+) = a 3-oxo-Delta(4)-steroid + NADPH + H(+)</text>
        <dbReference type="Rhea" id="RHEA:54384"/>
        <dbReference type="ChEBI" id="CHEBI:13601"/>
        <dbReference type="ChEBI" id="CHEBI:15378"/>
        <dbReference type="ChEBI" id="CHEBI:47909"/>
        <dbReference type="ChEBI" id="CHEBI:57783"/>
        <dbReference type="ChEBI" id="CHEBI:58349"/>
        <dbReference type="EC" id="1.3.1.22"/>
    </reaction>
</comment>
<evidence type="ECO:0000256" key="1">
    <source>
        <dbReference type="ARBA" id="ARBA00004154"/>
    </source>
</evidence>
<evidence type="ECO:0000313" key="21">
    <source>
        <dbReference type="Proteomes" id="UP000014500"/>
    </source>
</evidence>
<dbReference type="STRING" id="126957.T1JHU5"/>
<dbReference type="Pfam" id="PF02544">
    <property type="entry name" value="Steroid_dh"/>
    <property type="match status" value="1"/>
</dbReference>
<dbReference type="OMA" id="PEEWYTD"/>
<feature type="transmembrane region" description="Helical" evidence="18">
    <location>
        <begin position="133"/>
        <end position="149"/>
    </location>
</feature>
<dbReference type="PANTHER" id="PTHR10556">
    <property type="entry name" value="3-OXO-5-ALPHA-STEROID 4-DEHYDROGENASE"/>
    <property type="match status" value="1"/>
</dbReference>
<accession>T1JHU5</accession>
<keyword evidence="8" id="KW-0521">NADP</keyword>
<evidence type="ECO:0000256" key="15">
    <source>
        <dbReference type="ARBA" id="ARBA00048164"/>
    </source>
</evidence>
<evidence type="ECO:0000256" key="2">
    <source>
        <dbReference type="ARBA" id="ARBA00004477"/>
    </source>
</evidence>
<keyword evidence="13 18" id="KW-0472">Membrane</keyword>
<evidence type="ECO:0000256" key="12">
    <source>
        <dbReference type="ARBA" id="ARBA00023098"/>
    </source>
</evidence>
<evidence type="ECO:0000256" key="5">
    <source>
        <dbReference type="ARBA" id="ARBA00022782"/>
    </source>
</evidence>
<feature type="domain" description="3-oxo-5-alpha-steroid 4-dehydrogenase C-terminal" evidence="19">
    <location>
        <begin position="131"/>
        <end position="279"/>
    </location>
</feature>
<feature type="transmembrane region" description="Helical" evidence="18">
    <location>
        <begin position="226"/>
        <end position="251"/>
    </location>
</feature>
<dbReference type="PANTHER" id="PTHR10556:SF37">
    <property type="entry name" value="3-OXO-5-ALPHA-STEROID 4-DEHYDROGENASE 2"/>
    <property type="match status" value="1"/>
</dbReference>
<dbReference type="Gene3D" id="1.20.120.1630">
    <property type="match status" value="1"/>
</dbReference>
<dbReference type="HOGENOM" id="CLU_065395_1_1_1"/>
<evidence type="ECO:0000259" key="19">
    <source>
        <dbReference type="Pfam" id="PF02544"/>
    </source>
</evidence>